<evidence type="ECO:0000256" key="1">
    <source>
        <dbReference type="ARBA" id="ARBA00001974"/>
    </source>
</evidence>
<accession>A0A4R1FT61</accession>
<evidence type="ECO:0000256" key="2">
    <source>
        <dbReference type="ARBA" id="ARBA00004749"/>
    </source>
</evidence>
<evidence type="ECO:0000259" key="10">
    <source>
        <dbReference type="Pfam" id="PF01494"/>
    </source>
</evidence>
<evidence type="ECO:0000256" key="6">
    <source>
        <dbReference type="ARBA" id="ARBA00023002"/>
    </source>
</evidence>
<comment type="subunit">
    <text evidence="8">Component of the Ubi complex metabolon, which regroups five ubiquinone biosynthesis proteins (UbiE, UbiF, UbiG, UbiH and UbiI) and two accessory factors (UbiK and the lipid-binding protein UbiJ).</text>
</comment>
<dbReference type="SUPFAM" id="SSF51905">
    <property type="entry name" value="FAD/NAD(P)-binding domain"/>
    <property type="match status" value="1"/>
</dbReference>
<reference evidence="11 12" key="1">
    <citation type="submission" date="2019-03" db="EMBL/GenBank/DDBJ databases">
        <title>Genomic Encyclopedia of Type Strains, Phase IV (KMG-IV): sequencing the most valuable type-strain genomes for metagenomic binning, comparative biology and taxonomic classification.</title>
        <authorList>
            <person name="Goeker M."/>
        </authorList>
    </citation>
    <scope>NUCLEOTIDE SEQUENCE [LARGE SCALE GENOMIC DNA]</scope>
    <source>
        <strain evidence="11 12">DSM 15534</strain>
    </source>
</reference>
<evidence type="ECO:0000313" key="12">
    <source>
        <dbReference type="Proteomes" id="UP000294702"/>
    </source>
</evidence>
<keyword evidence="7" id="KW-0503">Monooxygenase</keyword>
<dbReference type="UniPathway" id="UPA00232"/>
<keyword evidence="12" id="KW-1185">Reference proteome</keyword>
<feature type="transmembrane region" description="Helical" evidence="9">
    <location>
        <begin position="6"/>
        <end position="26"/>
    </location>
</feature>
<keyword evidence="9" id="KW-1133">Transmembrane helix</keyword>
<dbReference type="GO" id="GO:0008682">
    <property type="term" value="F:3-demethoxyubiquinol 3-hydroxylase activity"/>
    <property type="evidence" value="ECO:0007669"/>
    <property type="project" value="TreeGrafter"/>
</dbReference>
<comment type="caution">
    <text evidence="11">The sequence shown here is derived from an EMBL/GenBank/DDBJ whole genome shotgun (WGS) entry which is preliminary data.</text>
</comment>
<organism evidence="11 12">
    <name type="scientific">Volucribacter psittacicida</name>
    <dbReference type="NCBI Taxonomy" id="203482"/>
    <lineage>
        <taxon>Bacteria</taxon>
        <taxon>Pseudomonadati</taxon>
        <taxon>Pseudomonadota</taxon>
        <taxon>Gammaproteobacteria</taxon>
        <taxon>Pasteurellales</taxon>
        <taxon>Pasteurellaceae</taxon>
        <taxon>Volucribacter</taxon>
    </lineage>
</organism>
<dbReference type="RefSeq" id="WP_132689592.1">
    <property type="nucleotide sequence ID" value="NZ_SMFT01000002.1"/>
</dbReference>
<dbReference type="InterPro" id="IPR002938">
    <property type="entry name" value="FAD-bd"/>
</dbReference>
<name>A0A4R1FT61_9PAST</name>
<comment type="cofactor">
    <cofactor evidence="1">
        <name>FAD</name>
        <dbReference type="ChEBI" id="CHEBI:57692"/>
    </cofactor>
</comment>
<dbReference type="InterPro" id="IPR051205">
    <property type="entry name" value="UbiH/COQ6_monooxygenase"/>
</dbReference>
<gene>
    <name evidence="11" type="ORF">EV694_0817</name>
</gene>
<keyword evidence="6" id="KW-0560">Oxidoreductase</keyword>
<keyword evidence="9" id="KW-0472">Membrane</keyword>
<dbReference type="PANTHER" id="PTHR43876:SF10">
    <property type="entry name" value="3-DEMETHOXYUBIQUINOL 3-HYDROXYLASE"/>
    <property type="match status" value="1"/>
</dbReference>
<keyword evidence="5" id="KW-0274">FAD</keyword>
<dbReference type="FunFam" id="3.50.50.60:FF:000021">
    <property type="entry name" value="Ubiquinone biosynthesis monooxygenase COQ6"/>
    <property type="match status" value="1"/>
</dbReference>
<evidence type="ECO:0000256" key="9">
    <source>
        <dbReference type="SAM" id="Phobius"/>
    </source>
</evidence>
<evidence type="ECO:0000256" key="7">
    <source>
        <dbReference type="ARBA" id="ARBA00023033"/>
    </source>
</evidence>
<dbReference type="PANTHER" id="PTHR43876">
    <property type="entry name" value="UBIQUINONE BIOSYNTHESIS MONOOXYGENASE COQ6, MITOCHONDRIAL"/>
    <property type="match status" value="1"/>
</dbReference>
<evidence type="ECO:0000313" key="11">
    <source>
        <dbReference type="EMBL" id="TCJ98416.1"/>
    </source>
</evidence>
<evidence type="ECO:0000256" key="3">
    <source>
        <dbReference type="ARBA" id="ARBA00005349"/>
    </source>
</evidence>
<dbReference type="GO" id="GO:0071949">
    <property type="term" value="F:FAD binding"/>
    <property type="evidence" value="ECO:0007669"/>
    <property type="project" value="InterPro"/>
</dbReference>
<protein>
    <submittedName>
        <fullName evidence="11">2-octaprenyl-3-methyl-6-methoxy-1,4-benzoquinol hydroxylase</fullName>
    </submittedName>
</protein>
<dbReference type="InterPro" id="IPR036188">
    <property type="entry name" value="FAD/NAD-bd_sf"/>
</dbReference>
<comment type="pathway">
    <text evidence="2">Cofactor biosynthesis; ubiquinone biosynthesis.</text>
</comment>
<dbReference type="GO" id="GO:0110142">
    <property type="term" value="C:ubiquinone biosynthesis complex"/>
    <property type="evidence" value="ECO:0007669"/>
    <property type="project" value="UniProtKB-ARBA"/>
</dbReference>
<dbReference type="Pfam" id="PF01494">
    <property type="entry name" value="FAD_binding_3"/>
    <property type="match status" value="1"/>
</dbReference>
<dbReference type="EMBL" id="SMFT01000002">
    <property type="protein sequence ID" value="TCJ98416.1"/>
    <property type="molecule type" value="Genomic_DNA"/>
</dbReference>
<dbReference type="OrthoDB" id="9769565at2"/>
<proteinExistence type="inferred from homology"/>
<dbReference type="InterPro" id="IPR010971">
    <property type="entry name" value="UbiH/COQ6"/>
</dbReference>
<keyword evidence="4" id="KW-0285">Flavoprotein</keyword>
<evidence type="ECO:0000256" key="5">
    <source>
        <dbReference type="ARBA" id="ARBA00022827"/>
    </source>
</evidence>
<evidence type="ECO:0000256" key="4">
    <source>
        <dbReference type="ARBA" id="ARBA00022630"/>
    </source>
</evidence>
<keyword evidence="9" id="KW-0812">Transmembrane</keyword>
<dbReference type="Proteomes" id="UP000294702">
    <property type="component" value="Unassembled WGS sequence"/>
</dbReference>
<dbReference type="PRINTS" id="PR00420">
    <property type="entry name" value="RNGMNOXGNASE"/>
</dbReference>
<feature type="domain" description="FAD-binding" evidence="10">
    <location>
        <begin position="4"/>
        <end position="315"/>
    </location>
</feature>
<dbReference type="GO" id="GO:0006744">
    <property type="term" value="P:ubiquinone biosynthetic process"/>
    <property type="evidence" value="ECO:0007669"/>
    <property type="project" value="UniProtKB-UniPathway"/>
</dbReference>
<dbReference type="Gene3D" id="3.50.50.60">
    <property type="entry name" value="FAD/NAD(P)-binding domain"/>
    <property type="match status" value="2"/>
</dbReference>
<comment type="similarity">
    <text evidence="3">Belongs to the UbiH/COQ6 family.</text>
</comment>
<sequence length="384" mass="43123">MQQQVIVVGGGMVGAACALGLAQLGLQVRLIEKHLPQYQANSSYDIRISAISVASVALLKQLQAWQFIETQRICPYRHLQTWEVEGFATQFNAQDLGLNELGFMVENNLIQYGLWQAFDSQVQTSIASIQKIEKCGQNWQFFLDNGEQYSAPLVIAADGANSQLRQIAGIGLTGWQYAQDCMLIIVDTELEQQDITWQQFFPSGPRAFLPLVGQQACLAWYDSPQRIHQLKSLSKAKLAEQIQQHFPARLGKVQVQDFASFSLTRRHAQQYFAEGIVLVGDAAHTINPLAGQGVNLGFKDVKLLLALIKQALANEQPLTSEKMWQQYQRQRKSDNLLMQTGMDIFYKGFKQDLLPLKLLRNTALLAVDKITPVKKQVLRYALGL</sequence>
<dbReference type="NCBIfam" id="TIGR01988">
    <property type="entry name" value="Ubi-OHases"/>
    <property type="match status" value="1"/>
</dbReference>
<evidence type="ECO:0000256" key="8">
    <source>
        <dbReference type="ARBA" id="ARBA00065734"/>
    </source>
</evidence>
<dbReference type="AlphaFoldDB" id="A0A4R1FT61"/>